<evidence type="ECO:0000313" key="1">
    <source>
        <dbReference type="EMBL" id="KIK39955.1"/>
    </source>
</evidence>
<protein>
    <submittedName>
        <fullName evidence="1">Uncharacterized protein</fullName>
    </submittedName>
</protein>
<sequence>MAGVEVKNPEEAVRNLEGGRVNEMAGDDPEGMVLKRVKLGEASACVVANILELGMEAEAGGEHDGEACVLCWMLTKVLKANTFKVWGATQNLGPRHEQTVPKKLSTLEKRW</sequence>
<dbReference type="EMBL" id="KN835321">
    <property type="protein sequence ID" value="KIK39955.1"/>
    <property type="molecule type" value="Genomic_DNA"/>
</dbReference>
<dbReference type="HOGENOM" id="CLU_2160080_0_0_1"/>
<reference evidence="2" key="2">
    <citation type="submission" date="2015-01" db="EMBL/GenBank/DDBJ databases">
        <title>Evolutionary Origins and Diversification of the Mycorrhizal Mutualists.</title>
        <authorList>
            <consortium name="DOE Joint Genome Institute"/>
            <consortium name="Mycorrhizal Genomics Consortium"/>
            <person name="Kohler A."/>
            <person name="Kuo A."/>
            <person name="Nagy L.G."/>
            <person name="Floudas D."/>
            <person name="Copeland A."/>
            <person name="Barry K.W."/>
            <person name="Cichocki N."/>
            <person name="Veneault-Fourrey C."/>
            <person name="LaButti K."/>
            <person name="Lindquist E.A."/>
            <person name="Lipzen A."/>
            <person name="Lundell T."/>
            <person name="Morin E."/>
            <person name="Murat C."/>
            <person name="Riley R."/>
            <person name="Ohm R."/>
            <person name="Sun H."/>
            <person name="Tunlid A."/>
            <person name="Henrissat B."/>
            <person name="Grigoriev I.V."/>
            <person name="Hibbett D.S."/>
            <person name="Martin F."/>
        </authorList>
    </citation>
    <scope>NUCLEOTIDE SEQUENCE [LARGE SCALE GENOMIC DNA]</scope>
    <source>
        <strain evidence="2">UH-Slu-Lm8-n1</strain>
    </source>
</reference>
<proteinExistence type="predicted"/>
<dbReference type="InParanoid" id="A0A0C9ZQG2"/>
<accession>A0A0C9ZQG2</accession>
<organism evidence="1 2">
    <name type="scientific">Suillus luteus UH-Slu-Lm8-n1</name>
    <dbReference type="NCBI Taxonomy" id="930992"/>
    <lineage>
        <taxon>Eukaryota</taxon>
        <taxon>Fungi</taxon>
        <taxon>Dikarya</taxon>
        <taxon>Basidiomycota</taxon>
        <taxon>Agaricomycotina</taxon>
        <taxon>Agaricomycetes</taxon>
        <taxon>Agaricomycetidae</taxon>
        <taxon>Boletales</taxon>
        <taxon>Suillineae</taxon>
        <taxon>Suillaceae</taxon>
        <taxon>Suillus</taxon>
    </lineage>
</organism>
<evidence type="ECO:0000313" key="2">
    <source>
        <dbReference type="Proteomes" id="UP000054485"/>
    </source>
</evidence>
<dbReference type="Proteomes" id="UP000054485">
    <property type="component" value="Unassembled WGS sequence"/>
</dbReference>
<name>A0A0C9ZQG2_9AGAM</name>
<dbReference type="AlphaFoldDB" id="A0A0C9ZQG2"/>
<gene>
    <name evidence="1" type="ORF">CY34DRAFT_107980</name>
</gene>
<keyword evidence="2" id="KW-1185">Reference proteome</keyword>
<reference evidence="1 2" key="1">
    <citation type="submission" date="2014-04" db="EMBL/GenBank/DDBJ databases">
        <authorList>
            <consortium name="DOE Joint Genome Institute"/>
            <person name="Kuo A."/>
            <person name="Ruytinx J."/>
            <person name="Rineau F."/>
            <person name="Colpaert J."/>
            <person name="Kohler A."/>
            <person name="Nagy L.G."/>
            <person name="Floudas D."/>
            <person name="Copeland A."/>
            <person name="Barry K.W."/>
            <person name="Cichocki N."/>
            <person name="Veneault-Fourrey C."/>
            <person name="LaButti K."/>
            <person name="Lindquist E.A."/>
            <person name="Lipzen A."/>
            <person name="Lundell T."/>
            <person name="Morin E."/>
            <person name="Murat C."/>
            <person name="Sun H."/>
            <person name="Tunlid A."/>
            <person name="Henrissat B."/>
            <person name="Grigoriev I.V."/>
            <person name="Hibbett D.S."/>
            <person name="Martin F."/>
            <person name="Nordberg H.P."/>
            <person name="Cantor M.N."/>
            <person name="Hua S.X."/>
        </authorList>
    </citation>
    <scope>NUCLEOTIDE SEQUENCE [LARGE SCALE GENOMIC DNA]</scope>
    <source>
        <strain evidence="1 2">UH-Slu-Lm8-n1</strain>
    </source>
</reference>